<dbReference type="InterPro" id="IPR050194">
    <property type="entry name" value="Glycosyltransferase_grp1"/>
</dbReference>
<dbReference type="Proteomes" id="UP000002601">
    <property type="component" value="Chromosome"/>
</dbReference>
<feature type="domain" description="Glycosyl transferase family 1" evidence="1">
    <location>
        <begin position="177"/>
        <end position="345"/>
    </location>
</feature>
<organism evidence="2 3">
    <name type="scientific">Maridesulfovibrio salexigens (strain ATCC 14822 / DSM 2638 / NCIMB 8403 / VKM B-1763)</name>
    <name type="common">Desulfovibrio salexigens</name>
    <dbReference type="NCBI Taxonomy" id="526222"/>
    <lineage>
        <taxon>Bacteria</taxon>
        <taxon>Pseudomonadati</taxon>
        <taxon>Thermodesulfobacteriota</taxon>
        <taxon>Desulfovibrionia</taxon>
        <taxon>Desulfovibrionales</taxon>
        <taxon>Desulfovibrionaceae</taxon>
        <taxon>Maridesulfovibrio</taxon>
    </lineage>
</organism>
<evidence type="ECO:0000259" key="1">
    <source>
        <dbReference type="Pfam" id="PF00534"/>
    </source>
</evidence>
<dbReference type="CDD" id="cd03801">
    <property type="entry name" value="GT4_PimA-like"/>
    <property type="match status" value="1"/>
</dbReference>
<dbReference type="EMBL" id="CP001649">
    <property type="protein sequence ID" value="ACS79826.1"/>
    <property type="molecule type" value="Genomic_DNA"/>
</dbReference>
<dbReference type="HOGENOM" id="CLU_009583_45_0_7"/>
<evidence type="ECO:0000313" key="3">
    <source>
        <dbReference type="Proteomes" id="UP000002601"/>
    </source>
</evidence>
<dbReference type="eggNOG" id="COG0438">
    <property type="taxonomic scope" value="Bacteria"/>
</dbReference>
<dbReference type="PANTHER" id="PTHR45947:SF3">
    <property type="entry name" value="SULFOQUINOVOSYL TRANSFERASE SQD2"/>
    <property type="match status" value="1"/>
</dbReference>
<accession>C6BTP6</accession>
<name>C6BTP6_MARSD</name>
<protein>
    <submittedName>
        <fullName evidence="2">Glycosyl transferase group 1</fullName>
    </submittedName>
</protein>
<dbReference type="STRING" id="526222.Desal_1764"/>
<dbReference type="CAZy" id="GT4">
    <property type="family name" value="Glycosyltransferase Family 4"/>
</dbReference>
<dbReference type="InterPro" id="IPR001296">
    <property type="entry name" value="Glyco_trans_1"/>
</dbReference>
<proteinExistence type="predicted"/>
<keyword evidence="2" id="KW-0808">Transferase</keyword>
<dbReference type="KEGG" id="dsa:Desal_1764"/>
<sequence length="372" mass="42398">MKVAFFAPHKPIDHPLPSGDLIIGKTLHDFLRSQGHELLIASRFRLRHITRKPLKWPALYLEFKRTLKRIEEFKPDLWLTYHSYYKSPDLLGPYISERTGIPYAIYQGVFATKYRRNYKTWAGYMANKHALLHADHVFANKDIDFQNLSRIILPEKLSRTYPGIEPDKFSYCSQGAEEIRNKYKLNGKKIILSAAMLREDVKAESITDLINAFAPVSRKVPDSVLLIAGNGEARLRLEKLAAQEAADRIIFLGQVNRDQLYKYYSAADIFAYPGINEALGMVYLEAQCARLPVVAYSTRGPKEAVVHGETGLLSPEKDIAAMSANLDRLLTDNGLRKQLAKAAPEHVRNNFDLNRNLHEVEKKLITISYGRD</sequence>
<dbReference type="GO" id="GO:0016757">
    <property type="term" value="F:glycosyltransferase activity"/>
    <property type="evidence" value="ECO:0007669"/>
    <property type="project" value="InterPro"/>
</dbReference>
<dbReference type="RefSeq" id="WP_015851642.1">
    <property type="nucleotide sequence ID" value="NC_012881.1"/>
</dbReference>
<keyword evidence="3" id="KW-1185">Reference proteome</keyword>
<dbReference type="Pfam" id="PF00534">
    <property type="entry name" value="Glycos_transf_1"/>
    <property type="match status" value="1"/>
</dbReference>
<reference evidence="2 3" key="1">
    <citation type="submission" date="2009-06" db="EMBL/GenBank/DDBJ databases">
        <title>Complete sequence of Desulfovibrio salexigens DSM 2638.</title>
        <authorList>
            <consortium name="US DOE Joint Genome Institute"/>
            <person name="Lucas S."/>
            <person name="Copeland A."/>
            <person name="Lapidus A."/>
            <person name="Glavina del Rio T."/>
            <person name="Tice H."/>
            <person name="Bruce D."/>
            <person name="Goodwin L."/>
            <person name="Pitluck S."/>
            <person name="Munk A.C."/>
            <person name="Brettin T."/>
            <person name="Detter J.C."/>
            <person name="Han C."/>
            <person name="Tapia R."/>
            <person name="Larimer F."/>
            <person name="Land M."/>
            <person name="Hauser L."/>
            <person name="Kyrpides N."/>
            <person name="Anderson I."/>
            <person name="Wall J.D."/>
            <person name="Arkin A.P."/>
            <person name="Dehal P."/>
            <person name="Chivian D."/>
            <person name="Giles B."/>
            <person name="Hazen T.C."/>
        </authorList>
    </citation>
    <scope>NUCLEOTIDE SEQUENCE [LARGE SCALE GENOMIC DNA]</scope>
    <source>
        <strain evidence="3">ATCC 14822 / DSM 2638 / NCIMB 8403 / VKM B-1763</strain>
    </source>
</reference>
<evidence type="ECO:0000313" key="2">
    <source>
        <dbReference type="EMBL" id="ACS79826.1"/>
    </source>
</evidence>
<dbReference type="PANTHER" id="PTHR45947">
    <property type="entry name" value="SULFOQUINOVOSYL TRANSFERASE SQD2"/>
    <property type="match status" value="1"/>
</dbReference>
<dbReference type="AlphaFoldDB" id="C6BTP6"/>
<dbReference type="SUPFAM" id="SSF53756">
    <property type="entry name" value="UDP-Glycosyltransferase/glycogen phosphorylase"/>
    <property type="match status" value="1"/>
</dbReference>
<dbReference type="OrthoDB" id="5443996at2"/>
<dbReference type="Gene3D" id="3.40.50.2000">
    <property type="entry name" value="Glycogen Phosphorylase B"/>
    <property type="match status" value="2"/>
</dbReference>
<gene>
    <name evidence="2" type="ordered locus">Desal_1764</name>
</gene>